<dbReference type="PANTHER" id="PTHR30616:SF2">
    <property type="entry name" value="PURINE NUCLEOSIDE PHOSPHORYLASE LACC1"/>
    <property type="match status" value="1"/>
</dbReference>
<dbReference type="InterPro" id="IPR011324">
    <property type="entry name" value="Cytotoxic_necrot_fac-like_cat"/>
</dbReference>
<accession>A0A2M6R7T4</accession>
<evidence type="ECO:0000313" key="11">
    <source>
        <dbReference type="EMBL" id="PIS06609.1"/>
    </source>
</evidence>
<gene>
    <name evidence="11" type="ORF">COT79_03715</name>
</gene>
<dbReference type="AlphaFoldDB" id="A0A2M6R7T4"/>
<evidence type="ECO:0000256" key="7">
    <source>
        <dbReference type="ARBA" id="ARBA00047989"/>
    </source>
</evidence>
<dbReference type="Proteomes" id="UP000231162">
    <property type="component" value="Unassembled WGS sequence"/>
</dbReference>
<evidence type="ECO:0000256" key="6">
    <source>
        <dbReference type="ARBA" id="ARBA00022833"/>
    </source>
</evidence>
<keyword evidence="5" id="KW-0378">Hydrolase</keyword>
<evidence type="ECO:0000256" key="2">
    <source>
        <dbReference type="ARBA" id="ARBA00007353"/>
    </source>
</evidence>
<reference evidence="12" key="1">
    <citation type="submission" date="2017-09" db="EMBL/GenBank/DDBJ databases">
        <title>Depth-based differentiation of microbial function through sediment-hosted aquifers and enrichment of novel symbionts in the deep terrestrial subsurface.</title>
        <authorList>
            <person name="Probst A.J."/>
            <person name="Ladd B."/>
            <person name="Jarett J.K."/>
            <person name="Geller-Mcgrath D.E."/>
            <person name="Sieber C.M.K."/>
            <person name="Emerson J.B."/>
            <person name="Anantharaman K."/>
            <person name="Thomas B.C."/>
            <person name="Malmstrom R."/>
            <person name="Stieglmeier M."/>
            <person name="Klingl A."/>
            <person name="Woyke T."/>
            <person name="Ryan C.M."/>
            <person name="Banfield J.F."/>
        </authorList>
    </citation>
    <scope>NUCLEOTIDE SEQUENCE [LARGE SCALE GENOMIC DNA]</scope>
</reference>
<dbReference type="PANTHER" id="PTHR30616">
    <property type="entry name" value="UNCHARACTERIZED PROTEIN YFIH"/>
    <property type="match status" value="1"/>
</dbReference>
<dbReference type="CDD" id="cd16833">
    <property type="entry name" value="YfiH"/>
    <property type="match status" value="1"/>
</dbReference>
<dbReference type="InterPro" id="IPR038371">
    <property type="entry name" value="Cu_polyphenol_OxRdtase_sf"/>
</dbReference>
<dbReference type="Pfam" id="PF02578">
    <property type="entry name" value="Cu-oxidase_4"/>
    <property type="match status" value="1"/>
</dbReference>
<name>A0A2M6R7T4_9BACT</name>
<comment type="similarity">
    <text evidence="2 10">Belongs to the purine nucleoside phosphorylase YfiH/LACC1 family.</text>
</comment>
<evidence type="ECO:0000256" key="3">
    <source>
        <dbReference type="ARBA" id="ARBA00022679"/>
    </source>
</evidence>
<dbReference type="SUPFAM" id="SSF64438">
    <property type="entry name" value="CNF1/YfiH-like putative cysteine hydrolases"/>
    <property type="match status" value="1"/>
</dbReference>
<evidence type="ECO:0000256" key="5">
    <source>
        <dbReference type="ARBA" id="ARBA00022801"/>
    </source>
</evidence>
<dbReference type="InterPro" id="IPR003730">
    <property type="entry name" value="Cu_polyphenol_OxRdtase"/>
</dbReference>
<evidence type="ECO:0000256" key="9">
    <source>
        <dbReference type="ARBA" id="ARBA00049893"/>
    </source>
</evidence>
<evidence type="ECO:0000256" key="4">
    <source>
        <dbReference type="ARBA" id="ARBA00022723"/>
    </source>
</evidence>
<comment type="catalytic activity">
    <reaction evidence="1">
        <text>inosine + phosphate = alpha-D-ribose 1-phosphate + hypoxanthine</text>
        <dbReference type="Rhea" id="RHEA:27646"/>
        <dbReference type="ChEBI" id="CHEBI:17368"/>
        <dbReference type="ChEBI" id="CHEBI:17596"/>
        <dbReference type="ChEBI" id="CHEBI:43474"/>
        <dbReference type="ChEBI" id="CHEBI:57720"/>
        <dbReference type="EC" id="2.4.2.1"/>
    </reaction>
    <physiologicalReaction direction="left-to-right" evidence="1">
        <dbReference type="Rhea" id="RHEA:27647"/>
    </physiologicalReaction>
</comment>
<dbReference type="GO" id="GO:0017061">
    <property type="term" value="F:S-methyl-5-thioadenosine phosphorylase activity"/>
    <property type="evidence" value="ECO:0007669"/>
    <property type="project" value="UniProtKB-EC"/>
</dbReference>
<comment type="caution">
    <text evidence="11">The sequence shown here is derived from an EMBL/GenBank/DDBJ whole genome shotgun (WGS) entry which is preliminary data.</text>
</comment>
<sequence>MMEKYIYATSIKLDGNMSATFGLEQAVDNREKFISSRGLDPDGLILTKQTHGNVFVKVDSSKLGLATTNTYSAKADAMVTDDPKVVLAVFTADCLPIFLYDENKKCSGIAHAGRKGTVAHIADEIVRALIKHFDSKPEDINVSFGPCIHQCHFEQQHPQDKDKIDEFTKLFPDAVEQRMGTYFFDLIKANSAQLINAGIQLNKIDYSMSECTADYPDTYWSYHKIQRIEGSMINIIGVKKGELA</sequence>
<protein>
    <recommendedName>
        <fullName evidence="10">Purine nucleoside phosphorylase</fullName>
    </recommendedName>
</protein>
<evidence type="ECO:0000256" key="1">
    <source>
        <dbReference type="ARBA" id="ARBA00000553"/>
    </source>
</evidence>
<keyword evidence="3" id="KW-0808">Transferase</keyword>
<evidence type="ECO:0000256" key="8">
    <source>
        <dbReference type="ARBA" id="ARBA00048968"/>
    </source>
</evidence>
<organism evidence="11 12">
    <name type="scientific">Candidatus Berkelbacteria bacterium CG10_big_fil_rev_8_21_14_0_10_43_14</name>
    <dbReference type="NCBI Taxonomy" id="1974515"/>
    <lineage>
        <taxon>Bacteria</taxon>
        <taxon>Candidatus Berkelbacteria</taxon>
    </lineage>
</organism>
<evidence type="ECO:0000313" key="12">
    <source>
        <dbReference type="Proteomes" id="UP000231162"/>
    </source>
</evidence>
<dbReference type="Gene3D" id="3.60.140.10">
    <property type="entry name" value="CNF1/YfiH-like putative cysteine hydrolases"/>
    <property type="match status" value="1"/>
</dbReference>
<dbReference type="GO" id="GO:0005507">
    <property type="term" value="F:copper ion binding"/>
    <property type="evidence" value="ECO:0007669"/>
    <property type="project" value="TreeGrafter"/>
</dbReference>
<keyword evidence="6" id="KW-0862">Zinc</keyword>
<dbReference type="NCBIfam" id="TIGR00726">
    <property type="entry name" value="peptidoglycan editing factor PgeF"/>
    <property type="match status" value="1"/>
</dbReference>
<keyword evidence="4" id="KW-0479">Metal-binding</keyword>
<dbReference type="GO" id="GO:0016787">
    <property type="term" value="F:hydrolase activity"/>
    <property type="evidence" value="ECO:0007669"/>
    <property type="project" value="UniProtKB-KW"/>
</dbReference>
<comment type="catalytic activity">
    <reaction evidence="8">
        <text>adenosine + phosphate = alpha-D-ribose 1-phosphate + adenine</text>
        <dbReference type="Rhea" id="RHEA:27642"/>
        <dbReference type="ChEBI" id="CHEBI:16335"/>
        <dbReference type="ChEBI" id="CHEBI:16708"/>
        <dbReference type="ChEBI" id="CHEBI:43474"/>
        <dbReference type="ChEBI" id="CHEBI:57720"/>
        <dbReference type="EC" id="2.4.2.1"/>
    </reaction>
    <physiologicalReaction direction="left-to-right" evidence="8">
        <dbReference type="Rhea" id="RHEA:27643"/>
    </physiologicalReaction>
</comment>
<comment type="catalytic activity">
    <reaction evidence="7">
        <text>adenosine + H2O + H(+) = inosine + NH4(+)</text>
        <dbReference type="Rhea" id="RHEA:24408"/>
        <dbReference type="ChEBI" id="CHEBI:15377"/>
        <dbReference type="ChEBI" id="CHEBI:15378"/>
        <dbReference type="ChEBI" id="CHEBI:16335"/>
        <dbReference type="ChEBI" id="CHEBI:17596"/>
        <dbReference type="ChEBI" id="CHEBI:28938"/>
        <dbReference type="EC" id="3.5.4.4"/>
    </reaction>
    <physiologicalReaction direction="left-to-right" evidence="7">
        <dbReference type="Rhea" id="RHEA:24409"/>
    </physiologicalReaction>
</comment>
<proteinExistence type="inferred from homology"/>
<evidence type="ECO:0000256" key="10">
    <source>
        <dbReference type="RuleBase" id="RU361274"/>
    </source>
</evidence>
<dbReference type="EMBL" id="PEZX01000046">
    <property type="protein sequence ID" value="PIS06609.1"/>
    <property type="molecule type" value="Genomic_DNA"/>
</dbReference>
<comment type="catalytic activity">
    <reaction evidence="9">
        <text>S-methyl-5'-thioadenosine + phosphate = 5-(methylsulfanyl)-alpha-D-ribose 1-phosphate + adenine</text>
        <dbReference type="Rhea" id="RHEA:11852"/>
        <dbReference type="ChEBI" id="CHEBI:16708"/>
        <dbReference type="ChEBI" id="CHEBI:17509"/>
        <dbReference type="ChEBI" id="CHEBI:43474"/>
        <dbReference type="ChEBI" id="CHEBI:58533"/>
        <dbReference type="EC" id="2.4.2.28"/>
    </reaction>
    <physiologicalReaction direction="left-to-right" evidence="9">
        <dbReference type="Rhea" id="RHEA:11853"/>
    </physiologicalReaction>
</comment>